<dbReference type="SUPFAM" id="SSF82866">
    <property type="entry name" value="Multidrug efflux transporter AcrB transmembrane domain"/>
    <property type="match status" value="1"/>
</dbReference>
<dbReference type="Gene3D" id="3.30.70.1430">
    <property type="entry name" value="Multidrug efflux transporter AcrB pore domain"/>
    <property type="match status" value="1"/>
</dbReference>
<feature type="transmembrane region" description="Helical" evidence="1">
    <location>
        <begin position="82"/>
        <end position="102"/>
    </location>
</feature>
<sequence length="323" mass="34945">MRNFRSTIIAVVSIPLSILIALLALHQLDITLNIMTLGAMTVAIGRVVDDSIVVIENIYRRMSLPGEKLSGKELMLEATREMFVPIMASTIVTIAVFLPLGLVSGPIGEIFMPFALTIVFALLASLLVAITVVPMLAHSLFRKGLQGKKQKAHDEDGHQGKLAGWYKSVLRWSLDHKAIAFGTAVVLLVASLSIVPVVGTSFIDSGAEKSLMITYNPAPGETRDQVEQLALDAEAKLLVREGVETLQYSVGGQNPFSPGASKQALFYLNYDPDFPDFADEPARVVSLLQELGGEGEWKIWTLPAADLAATASPCSSTALTWRR</sequence>
<dbReference type="PRINTS" id="PR00702">
    <property type="entry name" value="ACRIFLAVINRP"/>
</dbReference>
<feature type="transmembrane region" description="Helical" evidence="1">
    <location>
        <begin position="178"/>
        <end position="203"/>
    </location>
</feature>
<reference evidence="2 3" key="1">
    <citation type="submission" date="2021-04" db="EMBL/GenBank/DDBJ databases">
        <title>Draft genome sequence of Paenibacillus cisolokensis, LC2-13A.</title>
        <authorList>
            <person name="Uke A."/>
            <person name="Chhe C."/>
            <person name="Baramee S."/>
            <person name="Kosugi A."/>
        </authorList>
    </citation>
    <scope>NUCLEOTIDE SEQUENCE [LARGE SCALE GENOMIC DNA]</scope>
    <source>
        <strain evidence="2 3">LC2-13A</strain>
    </source>
</reference>
<dbReference type="InterPro" id="IPR001036">
    <property type="entry name" value="Acrflvin-R"/>
</dbReference>
<evidence type="ECO:0000313" key="3">
    <source>
        <dbReference type="Proteomes" id="UP000680304"/>
    </source>
</evidence>
<organism evidence="2 3">
    <name type="scientific">Paenibacillus cisolokensis</name>
    <dbReference type="NCBI Taxonomy" id="1658519"/>
    <lineage>
        <taxon>Bacteria</taxon>
        <taxon>Bacillati</taxon>
        <taxon>Bacillota</taxon>
        <taxon>Bacilli</taxon>
        <taxon>Bacillales</taxon>
        <taxon>Paenibacillaceae</taxon>
        <taxon>Paenibacillus</taxon>
    </lineage>
</organism>
<dbReference type="PANTHER" id="PTHR32063">
    <property type="match status" value="1"/>
</dbReference>
<evidence type="ECO:0000256" key="1">
    <source>
        <dbReference type="SAM" id="Phobius"/>
    </source>
</evidence>
<dbReference type="Proteomes" id="UP000680304">
    <property type="component" value="Unassembled WGS sequence"/>
</dbReference>
<keyword evidence="1" id="KW-0812">Transmembrane</keyword>
<comment type="caution">
    <text evidence="2">The sequence shown here is derived from an EMBL/GenBank/DDBJ whole genome shotgun (WGS) entry which is preliminary data.</text>
</comment>
<dbReference type="PANTHER" id="PTHR32063:SF0">
    <property type="entry name" value="SWARMING MOTILITY PROTEIN SWRC"/>
    <property type="match status" value="1"/>
</dbReference>
<feature type="transmembrane region" description="Helical" evidence="1">
    <location>
        <begin position="114"/>
        <end position="141"/>
    </location>
</feature>
<gene>
    <name evidence="2" type="ORF">PACILC2_37970</name>
</gene>
<proteinExistence type="predicted"/>
<keyword evidence="1" id="KW-1133">Transmembrane helix</keyword>
<feature type="transmembrane region" description="Helical" evidence="1">
    <location>
        <begin position="7"/>
        <end position="28"/>
    </location>
</feature>
<keyword evidence="1" id="KW-0472">Membrane</keyword>
<accession>A0ABQ4NAH2</accession>
<protein>
    <recommendedName>
        <fullName evidence="4">Swarming motility protein SwrC</fullName>
    </recommendedName>
</protein>
<evidence type="ECO:0000313" key="2">
    <source>
        <dbReference type="EMBL" id="GIQ65229.1"/>
    </source>
</evidence>
<evidence type="ECO:0008006" key="4">
    <source>
        <dbReference type="Google" id="ProtNLM"/>
    </source>
</evidence>
<dbReference type="Pfam" id="PF00873">
    <property type="entry name" value="ACR_tran"/>
    <property type="match status" value="1"/>
</dbReference>
<dbReference type="EMBL" id="BOVJ01000124">
    <property type="protein sequence ID" value="GIQ65229.1"/>
    <property type="molecule type" value="Genomic_DNA"/>
</dbReference>
<dbReference type="Gene3D" id="1.20.1640.10">
    <property type="entry name" value="Multidrug efflux transporter AcrB transmembrane domain"/>
    <property type="match status" value="2"/>
</dbReference>
<keyword evidence="3" id="KW-1185">Reference proteome</keyword>
<name>A0ABQ4NAH2_9BACL</name>